<keyword evidence="2" id="KW-1185">Reference proteome</keyword>
<name>A0A1H7ZZK0_9SPHI</name>
<dbReference type="Proteomes" id="UP000198942">
    <property type="component" value="Unassembled WGS sequence"/>
</dbReference>
<accession>A0A1H7ZZK0</accession>
<protein>
    <submittedName>
        <fullName evidence="1">Uncharacterized protein</fullName>
    </submittedName>
</protein>
<dbReference type="AlphaFoldDB" id="A0A1H7ZZK0"/>
<dbReference type="EMBL" id="FOCL01000001">
    <property type="protein sequence ID" value="SEM64102.1"/>
    <property type="molecule type" value="Genomic_DNA"/>
</dbReference>
<organism evidence="1 2">
    <name type="scientific">Mucilaginibacter gossypiicola</name>
    <dbReference type="NCBI Taxonomy" id="551995"/>
    <lineage>
        <taxon>Bacteria</taxon>
        <taxon>Pseudomonadati</taxon>
        <taxon>Bacteroidota</taxon>
        <taxon>Sphingobacteriia</taxon>
        <taxon>Sphingobacteriales</taxon>
        <taxon>Sphingobacteriaceae</taxon>
        <taxon>Mucilaginibacter</taxon>
    </lineage>
</organism>
<reference evidence="2" key="1">
    <citation type="submission" date="2016-10" db="EMBL/GenBank/DDBJ databases">
        <authorList>
            <person name="Varghese N."/>
            <person name="Submissions S."/>
        </authorList>
    </citation>
    <scope>NUCLEOTIDE SEQUENCE [LARGE SCALE GENOMIC DNA]</scope>
    <source>
        <strain evidence="2">Gh-48</strain>
    </source>
</reference>
<sequence length="38" mass="4473">MAGYVFHFQELKIMEHHIICNHLAANIYTKKGLTYSLH</sequence>
<evidence type="ECO:0000313" key="2">
    <source>
        <dbReference type="Proteomes" id="UP000198942"/>
    </source>
</evidence>
<gene>
    <name evidence="1" type="ORF">SAMN05192574_101293</name>
</gene>
<evidence type="ECO:0000313" key="1">
    <source>
        <dbReference type="EMBL" id="SEM64102.1"/>
    </source>
</evidence>
<proteinExistence type="predicted"/>